<organism evidence="6 7">
    <name type="scientific">[Candida] arabinofermentans NRRL YB-2248</name>
    <dbReference type="NCBI Taxonomy" id="983967"/>
    <lineage>
        <taxon>Eukaryota</taxon>
        <taxon>Fungi</taxon>
        <taxon>Dikarya</taxon>
        <taxon>Ascomycota</taxon>
        <taxon>Saccharomycotina</taxon>
        <taxon>Pichiomycetes</taxon>
        <taxon>Pichiales</taxon>
        <taxon>Pichiaceae</taxon>
        <taxon>Ogataea</taxon>
        <taxon>Ogataea/Candida clade</taxon>
    </lineage>
</organism>
<evidence type="ECO:0000313" key="7">
    <source>
        <dbReference type="Proteomes" id="UP000094801"/>
    </source>
</evidence>
<dbReference type="OrthoDB" id="2155246at2759"/>
<evidence type="ECO:0000259" key="5">
    <source>
        <dbReference type="PROSITE" id="PS51154"/>
    </source>
</evidence>
<dbReference type="GO" id="GO:0140291">
    <property type="term" value="P:peptidyl-glutamate ADP-deribosylation"/>
    <property type="evidence" value="ECO:0007669"/>
    <property type="project" value="TreeGrafter"/>
</dbReference>
<dbReference type="PANTHER" id="PTHR12521:SF0">
    <property type="entry name" value="ADP-RIBOSE GLYCOHYDROLASE OARD1"/>
    <property type="match status" value="1"/>
</dbReference>
<evidence type="ECO:0000313" key="6">
    <source>
        <dbReference type="EMBL" id="ODV82574.1"/>
    </source>
</evidence>
<dbReference type="EC" id="3.1.3.84" evidence="2"/>
<evidence type="ECO:0000256" key="3">
    <source>
        <dbReference type="ARBA" id="ARBA00019744"/>
    </source>
</evidence>
<dbReference type="EMBL" id="KV453880">
    <property type="protein sequence ID" value="ODV82574.1"/>
    <property type="molecule type" value="Genomic_DNA"/>
</dbReference>
<evidence type="ECO:0000256" key="2">
    <source>
        <dbReference type="ARBA" id="ARBA00012983"/>
    </source>
</evidence>
<name>A0A1E4SSU0_9ASCO</name>
<dbReference type="Gene3D" id="3.40.220.10">
    <property type="entry name" value="Leucine Aminopeptidase, subunit E, domain 1"/>
    <property type="match status" value="1"/>
</dbReference>
<evidence type="ECO:0000256" key="4">
    <source>
        <dbReference type="ARBA" id="ARBA00034427"/>
    </source>
</evidence>
<keyword evidence="7" id="KW-1185">Reference proteome</keyword>
<reference evidence="7" key="1">
    <citation type="submission" date="2016-04" db="EMBL/GenBank/DDBJ databases">
        <title>Comparative genomics of biotechnologically important yeasts.</title>
        <authorList>
            <consortium name="DOE Joint Genome Institute"/>
            <person name="Riley R."/>
            <person name="Haridas S."/>
            <person name="Wolfe K.H."/>
            <person name="Lopes M.R."/>
            <person name="Hittinger C.T."/>
            <person name="Goker M."/>
            <person name="Salamov A."/>
            <person name="Wisecaver J."/>
            <person name="Long T.M."/>
            <person name="Aerts A.L."/>
            <person name="Barry K."/>
            <person name="Choi C."/>
            <person name="Clum A."/>
            <person name="Coughlan A.Y."/>
            <person name="Deshpande S."/>
            <person name="Douglass A.P."/>
            <person name="Hanson S.J."/>
            <person name="Klenk H.-P."/>
            <person name="Labutti K."/>
            <person name="Lapidus A."/>
            <person name="Lindquist E."/>
            <person name="Lipzen A."/>
            <person name="Meier-Kolthoff J.P."/>
            <person name="Ohm R.A."/>
            <person name="Otillar R.P."/>
            <person name="Pangilinan J."/>
            <person name="Peng Y."/>
            <person name="Rokas A."/>
            <person name="Rosa C.A."/>
            <person name="Scheuner C."/>
            <person name="Sibirny A.A."/>
            <person name="Slot J.C."/>
            <person name="Stielow J.B."/>
            <person name="Sun H."/>
            <person name="Kurtzman C.P."/>
            <person name="Blackwell M."/>
            <person name="Grigoriev I.V."/>
            <person name="Jeffries T.W."/>
        </authorList>
    </citation>
    <scope>NUCLEOTIDE SEQUENCE [LARGE SCALE GENOMIC DNA]</scope>
    <source>
        <strain evidence="7">NRRL YB-2248</strain>
    </source>
</reference>
<accession>A0A1E4SSU0</accession>
<dbReference type="InterPro" id="IPR002589">
    <property type="entry name" value="Macro_dom"/>
</dbReference>
<dbReference type="Proteomes" id="UP000094801">
    <property type="component" value="Unassembled WGS sequence"/>
</dbReference>
<dbReference type="InterPro" id="IPR043472">
    <property type="entry name" value="Macro_dom-like"/>
</dbReference>
<comment type="similarity">
    <text evidence="1">Belongs to the POA1 family.</text>
</comment>
<dbReference type="AlphaFoldDB" id="A0A1E4SSU0"/>
<sequence>MTPIKYIRADLFQLCSKPSKVAGPIILAHSCNCHGVWGGGIALEFKRRFPSTYKIYQDRCAQFVSNPKELLGTSLMIPVSMSDPGYLEGVGEKLIVLCLFTGMLEEESAQQIVNSTALALDDFKSSLVDRAMIFNQDAREIAPSDSSVVTLNMPKINAGIFNVPWEMTEKVLLESGLRCNVYIL</sequence>
<proteinExistence type="inferred from homology"/>
<dbReference type="SUPFAM" id="SSF52949">
    <property type="entry name" value="Macro domain-like"/>
    <property type="match status" value="1"/>
</dbReference>
<dbReference type="PANTHER" id="PTHR12521">
    <property type="entry name" value="PROTEIN C6ORF130"/>
    <property type="match status" value="1"/>
</dbReference>
<evidence type="ECO:0000256" key="1">
    <source>
        <dbReference type="ARBA" id="ARBA00006575"/>
    </source>
</evidence>
<dbReference type="Pfam" id="PF01661">
    <property type="entry name" value="Macro"/>
    <property type="match status" value="1"/>
</dbReference>
<dbReference type="PROSITE" id="PS51154">
    <property type="entry name" value="MACRO"/>
    <property type="match status" value="1"/>
</dbReference>
<protein>
    <recommendedName>
        <fullName evidence="3">ADP-ribose 1''-phosphate phosphatase</fullName>
        <ecNumber evidence="2">3.1.3.84</ecNumber>
    </recommendedName>
</protein>
<dbReference type="STRING" id="983967.A0A1E4SSU0"/>
<feature type="domain" description="Macro" evidence="5">
    <location>
        <begin position="1"/>
        <end position="184"/>
    </location>
</feature>
<dbReference type="InterPro" id="IPR050892">
    <property type="entry name" value="ADP-ribose_metab_enzymes"/>
</dbReference>
<comment type="catalytic activity">
    <reaction evidence="4">
        <text>ADP-alpha-D-ribose 1''-phosphate + H2O = ADP-D-ribose + phosphate</text>
        <dbReference type="Rhea" id="RHEA:25029"/>
        <dbReference type="ChEBI" id="CHEBI:15377"/>
        <dbReference type="ChEBI" id="CHEBI:43474"/>
        <dbReference type="ChEBI" id="CHEBI:57967"/>
        <dbReference type="ChEBI" id="CHEBI:58753"/>
        <dbReference type="EC" id="3.1.3.84"/>
    </reaction>
</comment>
<gene>
    <name evidence="6" type="ORF">CANARDRAFT_10434</name>
</gene>